<gene>
    <name evidence="1" type="ORF">PEVE_00013153</name>
</gene>
<comment type="caution">
    <text evidence="1">The sequence shown here is derived from an EMBL/GenBank/DDBJ whole genome shotgun (WGS) entry which is preliminary data.</text>
</comment>
<reference evidence="1 2" key="1">
    <citation type="submission" date="2022-05" db="EMBL/GenBank/DDBJ databases">
        <authorList>
            <consortium name="Genoscope - CEA"/>
            <person name="William W."/>
        </authorList>
    </citation>
    <scope>NUCLEOTIDE SEQUENCE [LARGE SCALE GENOMIC DNA]</scope>
</reference>
<dbReference type="Proteomes" id="UP001159427">
    <property type="component" value="Unassembled WGS sequence"/>
</dbReference>
<name>A0ABN8RN86_9CNID</name>
<keyword evidence="2" id="KW-1185">Reference proteome</keyword>
<proteinExistence type="predicted"/>
<dbReference type="EMBL" id="CALNXI010001982">
    <property type="protein sequence ID" value="CAH3180836.1"/>
    <property type="molecule type" value="Genomic_DNA"/>
</dbReference>
<evidence type="ECO:0008006" key="3">
    <source>
        <dbReference type="Google" id="ProtNLM"/>
    </source>
</evidence>
<organism evidence="1 2">
    <name type="scientific">Porites evermanni</name>
    <dbReference type="NCBI Taxonomy" id="104178"/>
    <lineage>
        <taxon>Eukaryota</taxon>
        <taxon>Metazoa</taxon>
        <taxon>Cnidaria</taxon>
        <taxon>Anthozoa</taxon>
        <taxon>Hexacorallia</taxon>
        <taxon>Scleractinia</taxon>
        <taxon>Fungiina</taxon>
        <taxon>Poritidae</taxon>
        <taxon>Porites</taxon>
    </lineage>
</organism>
<evidence type="ECO:0000313" key="1">
    <source>
        <dbReference type="EMBL" id="CAH3180836.1"/>
    </source>
</evidence>
<evidence type="ECO:0000313" key="2">
    <source>
        <dbReference type="Proteomes" id="UP001159427"/>
    </source>
</evidence>
<accession>A0ABN8RN86</accession>
<sequence>MLSTGERCFRFSRPMASLHGWWTPLVKPTRKQGLMSPPLRVKLNYSKSPQGCYKEYTLAPYLFIIVLDYVLREAIEGHQESLGLTIKPRQGRTVKAEKVTDLNFADDIALFSDQFQQTQDLIRNVEEASVFYQMQRRQNTRSLTIMLILSSLAQDDEVIEPVENFFKYLDSWISDSEHDVKVRKGFSFDDLQ</sequence>
<protein>
    <recommendedName>
        <fullName evidence="3">Reverse transcriptase domain-containing protein</fullName>
    </recommendedName>
</protein>